<keyword evidence="10" id="KW-1185">Reference proteome</keyword>
<evidence type="ECO:0000256" key="1">
    <source>
        <dbReference type="ARBA" id="ARBA00004651"/>
    </source>
</evidence>
<dbReference type="GO" id="GO:0005886">
    <property type="term" value="C:plasma membrane"/>
    <property type="evidence" value="ECO:0007669"/>
    <property type="project" value="UniProtKB-SubCell"/>
</dbReference>
<comment type="similarity">
    <text evidence="2">Belongs to the UPF0702 family.</text>
</comment>
<dbReference type="Proteomes" id="UP000260649">
    <property type="component" value="Unassembled WGS sequence"/>
</dbReference>
<gene>
    <name evidence="9" type="ORF">DV520_03150</name>
</gene>
<keyword evidence="5 7" id="KW-1133">Transmembrane helix</keyword>
<dbReference type="OrthoDB" id="1682423at2"/>
<feature type="transmembrane region" description="Helical" evidence="7">
    <location>
        <begin position="6"/>
        <end position="23"/>
    </location>
</feature>
<dbReference type="AlphaFoldDB" id="A0A3E2B5P6"/>
<evidence type="ECO:0000256" key="7">
    <source>
        <dbReference type="SAM" id="Phobius"/>
    </source>
</evidence>
<dbReference type="EMBL" id="QQRQ01000003">
    <property type="protein sequence ID" value="RFT07325.1"/>
    <property type="molecule type" value="Genomic_DNA"/>
</dbReference>
<keyword evidence="3" id="KW-1003">Cell membrane</keyword>
<dbReference type="Pfam" id="PF04239">
    <property type="entry name" value="DUF421"/>
    <property type="match status" value="1"/>
</dbReference>
<evidence type="ECO:0000259" key="8">
    <source>
        <dbReference type="Pfam" id="PF04239"/>
    </source>
</evidence>
<keyword evidence="4 7" id="KW-0812">Transmembrane</keyword>
<evidence type="ECO:0000313" key="9">
    <source>
        <dbReference type="EMBL" id="RFT07325.1"/>
    </source>
</evidence>
<dbReference type="InterPro" id="IPR007353">
    <property type="entry name" value="DUF421"/>
</dbReference>
<evidence type="ECO:0000256" key="2">
    <source>
        <dbReference type="ARBA" id="ARBA00006448"/>
    </source>
</evidence>
<dbReference type="InterPro" id="IPR023090">
    <property type="entry name" value="UPF0702_alpha/beta_dom_sf"/>
</dbReference>
<dbReference type="Gene3D" id="3.30.240.20">
    <property type="entry name" value="bsu07140 like domains"/>
    <property type="match status" value="2"/>
</dbReference>
<evidence type="ECO:0000256" key="4">
    <source>
        <dbReference type="ARBA" id="ARBA00022692"/>
    </source>
</evidence>
<feature type="transmembrane region" description="Helical" evidence="7">
    <location>
        <begin position="56"/>
        <end position="76"/>
    </location>
</feature>
<evidence type="ECO:0000256" key="3">
    <source>
        <dbReference type="ARBA" id="ARBA00022475"/>
    </source>
</evidence>
<feature type="domain" description="YetF C-terminal" evidence="8">
    <location>
        <begin position="79"/>
        <end position="211"/>
    </location>
</feature>
<organism evidence="9 10">
    <name type="scientific">Evtepia gabavorous</name>
    <dbReference type="NCBI Taxonomy" id="2211183"/>
    <lineage>
        <taxon>Bacteria</taxon>
        <taxon>Bacillati</taxon>
        <taxon>Bacillota</taxon>
        <taxon>Clostridia</taxon>
        <taxon>Eubacteriales</taxon>
        <taxon>Evtepia</taxon>
    </lineage>
</organism>
<dbReference type="RefSeq" id="WP_117141764.1">
    <property type="nucleotide sequence ID" value="NZ_CAKXKJ010000002.1"/>
</dbReference>
<comment type="caution">
    <text evidence="9">The sequence shown here is derived from an EMBL/GenBank/DDBJ whole genome shotgun (WGS) entry which is preliminary data.</text>
</comment>
<comment type="subcellular location">
    <subcellularLocation>
        <location evidence="1">Cell membrane</location>
        <topology evidence="1">Multi-pass membrane protein</topology>
    </subcellularLocation>
</comment>
<protein>
    <submittedName>
        <fullName evidence="9">DUF421 domain-containing protein</fullName>
    </submittedName>
</protein>
<keyword evidence="6 7" id="KW-0472">Membrane</keyword>
<evidence type="ECO:0000313" key="10">
    <source>
        <dbReference type="Proteomes" id="UP000260649"/>
    </source>
</evidence>
<sequence>MITAVVRTIILYLLIILGIRLMGKRQIGELEPSELVLSLIIADLAAVPMQDFGIPLIMGIIPILTLLCLSAILSVLTVKSIRFRALLCSRPSIVIQDGKILTREMVKNRFTVDELMEELRMAGVTDLSTVKYAVLETTGRISVLPYAEHQPVTVRDMGLKVKEAGLPVIVVSDGRVLSHNLKTRNLSMRWVKEQMGSRGVQDIRQVFLMTVDEADNVYFVKKEEKT</sequence>
<dbReference type="PANTHER" id="PTHR34582:SF6">
    <property type="entry name" value="UPF0702 TRANSMEMBRANE PROTEIN YCAP"/>
    <property type="match status" value="1"/>
</dbReference>
<dbReference type="GeneID" id="97994739"/>
<reference evidence="9 10" key="1">
    <citation type="submission" date="2018-07" db="EMBL/GenBank/DDBJ databases">
        <title>GABA Modulating Bacteria of the Human Gut Microbiota.</title>
        <authorList>
            <person name="Strandwitz P."/>
            <person name="Kim K.H."/>
            <person name="Terekhova D."/>
            <person name="Liu J.K."/>
            <person name="Sharma A."/>
            <person name="Levering J."/>
            <person name="Mcdonald D."/>
            <person name="Dietrich D."/>
            <person name="Ramadhar T.R."/>
            <person name="Lekbua A."/>
            <person name="Mroue N."/>
            <person name="Liston C."/>
            <person name="Stewart E.J."/>
            <person name="Dubin M.J."/>
            <person name="Zengler K."/>
            <person name="Knight R."/>
            <person name="Gilbert J.A."/>
            <person name="Clardy J."/>
            <person name="Lewis K."/>
        </authorList>
    </citation>
    <scope>NUCLEOTIDE SEQUENCE [LARGE SCALE GENOMIC DNA]</scope>
    <source>
        <strain evidence="9 10">KLE1738</strain>
    </source>
</reference>
<proteinExistence type="inferred from homology"/>
<name>A0A3E2B5P6_9FIRM</name>
<accession>A0A3E2B5P6</accession>
<evidence type="ECO:0000256" key="6">
    <source>
        <dbReference type="ARBA" id="ARBA00023136"/>
    </source>
</evidence>
<evidence type="ECO:0000256" key="5">
    <source>
        <dbReference type="ARBA" id="ARBA00022989"/>
    </source>
</evidence>
<dbReference type="PANTHER" id="PTHR34582">
    <property type="entry name" value="UPF0702 TRANSMEMBRANE PROTEIN YCAP"/>
    <property type="match status" value="1"/>
</dbReference>